<reference evidence="4" key="2">
    <citation type="journal article" date="2023" name="Nat. Commun.">
        <title>Cultivation of marine bacteria of the SAR202 clade.</title>
        <authorList>
            <person name="Lim Y."/>
            <person name="Seo J.H."/>
            <person name="Giovannoni S.J."/>
            <person name="Kang I."/>
            <person name="Cho J.C."/>
        </authorList>
    </citation>
    <scope>NUCLEOTIDE SEQUENCE</scope>
    <source>
        <strain evidence="4">JH1073</strain>
    </source>
</reference>
<feature type="domain" description="DUF58" evidence="2">
    <location>
        <begin position="236"/>
        <end position="357"/>
    </location>
</feature>
<dbReference type="EMBL" id="WMBE01000003">
    <property type="protein sequence ID" value="MDG0867748.1"/>
    <property type="molecule type" value="Genomic_DNA"/>
</dbReference>
<feature type="transmembrane region" description="Helical" evidence="1">
    <location>
        <begin position="54"/>
        <end position="75"/>
    </location>
</feature>
<dbReference type="PANTHER" id="PTHR34351:SF2">
    <property type="entry name" value="DUF58 DOMAIN-CONTAINING PROTEIN"/>
    <property type="match status" value="1"/>
</dbReference>
<reference evidence="5 6" key="1">
    <citation type="submission" date="2019-11" db="EMBL/GenBank/DDBJ databases">
        <authorList>
            <person name="Cho J.-C."/>
        </authorList>
    </citation>
    <scope>NUCLEOTIDE SEQUENCE [LARGE SCALE GENOMIC DNA]</scope>
    <source>
        <strain evidence="4 5">JH1073</strain>
        <strain evidence="3 6">JH702</strain>
    </source>
</reference>
<dbReference type="EMBL" id="CP046147">
    <property type="protein sequence ID" value="WFG39889.1"/>
    <property type="molecule type" value="Genomic_DNA"/>
</dbReference>
<dbReference type="RefSeq" id="WP_342826404.1">
    <property type="nucleotide sequence ID" value="NZ_CP046146.1"/>
</dbReference>
<keyword evidence="1" id="KW-0812">Transmembrane</keyword>
<organism evidence="4 5">
    <name type="scientific">Candidatus Lucifugimonas marina</name>
    <dbReference type="NCBI Taxonomy" id="3038979"/>
    <lineage>
        <taxon>Bacteria</taxon>
        <taxon>Bacillati</taxon>
        <taxon>Chloroflexota</taxon>
        <taxon>Dehalococcoidia</taxon>
        <taxon>SAR202 cluster</taxon>
        <taxon>Candidatus Lucifugimonadales</taxon>
        <taxon>Candidatus Lucifugimonadaceae</taxon>
        <taxon>Candidatus Lucifugimonas</taxon>
    </lineage>
</organism>
<proteinExistence type="predicted"/>
<sequence>MGMHGMWMTRGLEARYRRPALLASRATSLNPLGELFVVLLIIVVIVGAVAHEPLIAAVGALAFVIAIASRIWAALSLEEITIDRTASVDHAFQDDEIEITFTIENRKPLPVPWLEINEYIPRGLLIEGQRAIEQAYLGGAEIQASTSLGGYERIKIKRKLTALSRGTYRLGKTRLRSGDLFGLYPSDAMLDHTPWSIYVYPTIKALPGFTLPARRPIGDSMSRDRLWDDPSRPAGVREYRPGDPIKRIDWKTTARRGDMFVRQFDPSVSEHAVIFAEAITTSVPWEGYRSDVLEGSMTAAASLANHALNLGYNVGLVTNGVSSVSASRSVVLPGTGPSQLTMLLESLAMVHPIGVRTLDELARSRRGAIPPGATLIHIGGIYHPTTMGYLLGLKRQGHPVILFHTGREDPPDYPDFEVRDGRAMFLDESHVSGVKDFQRPPIAVSEWDDLPVVNSDSNQVGG</sequence>
<dbReference type="Proteomes" id="UP001219901">
    <property type="component" value="Chromosome"/>
</dbReference>
<evidence type="ECO:0000313" key="3">
    <source>
        <dbReference type="EMBL" id="MDG0867748.1"/>
    </source>
</evidence>
<name>A0AAJ6CV49_9CHLR</name>
<dbReference type="PANTHER" id="PTHR34351">
    <property type="entry name" value="SLR1927 PROTEIN-RELATED"/>
    <property type="match status" value="1"/>
</dbReference>
<evidence type="ECO:0000259" key="2">
    <source>
        <dbReference type="Pfam" id="PF01882"/>
    </source>
</evidence>
<protein>
    <submittedName>
        <fullName evidence="4">DUF58 domain-containing protein</fullName>
    </submittedName>
</protein>
<evidence type="ECO:0000313" key="4">
    <source>
        <dbReference type="EMBL" id="WFG39889.1"/>
    </source>
</evidence>
<dbReference type="InterPro" id="IPR002881">
    <property type="entry name" value="DUF58"/>
</dbReference>
<evidence type="ECO:0000256" key="1">
    <source>
        <dbReference type="SAM" id="Phobius"/>
    </source>
</evidence>
<accession>A0AAJ6CV49</accession>
<keyword evidence="1" id="KW-0472">Membrane</keyword>
<reference evidence="5" key="3">
    <citation type="submission" date="2023-06" db="EMBL/GenBank/DDBJ databases">
        <title>Pangenomics reveal diversification of enzyme families and niche specialization in globally abundant SAR202 bacteria.</title>
        <authorList>
            <person name="Saw J.H.W."/>
        </authorList>
    </citation>
    <scope>NUCLEOTIDE SEQUENCE [LARGE SCALE GENOMIC DNA]</scope>
    <source>
        <strain evidence="5">JH1073</strain>
    </source>
</reference>
<keyword evidence="5" id="KW-1185">Reference proteome</keyword>
<dbReference type="AlphaFoldDB" id="A0AAJ6CV49"/>
<keyword evidence="1" id="KW-1133">Transmembrane helix</keyword>
<gene>
    <name evidence="3" type="ORF">GKO46_11780</name>
    <name evidence="4" type="ORF">GKO48_09755</name>
</gene>
<evidence type="ECO:0000313" key="5">
    <source>
        <dbReference type="Proteomes" id="UP001219901"/>
    </source>
</evidence>
<evidence type="ECO:0000313" key="6">
    <source>
        <dbReference type="Proteomes" id="UP001321249"/>
    </source>
</evidence>
<dbReference type="Pfam" id="PF01882">
    <property type="entry name" value="DUF58"/>
    <property type="match status" value="1"/>
</dbReference>
<dbReference type="Proteomes" id="UP001321249">
    <property type="component" value="Unassembled WGS sequence"/>
</dbReference>
<feature type="transmembrane region" description="Helical" evidence="1">
    <location>
        <begin position="21"/>
        <end position="48"/>
    </location>
</feature>